<name>A0A834NN35_VESGE</name>
<proteinExistence type="predicted"/>
<dbReference type="AlphaFoldDB" id="A0A834NN35"/>
<dbReference type="Proteomes" id="UP000617340">
    <property type="component" value="Unassembled WGS sequence"/>
</dbReference>
<accession>A0A834NN35</accession>
<feature type="compositionally biased region" description="Basic residues" evidence="1">
    <location>
        <begin position="1"/>
        <end position="10"/>
    </location>
</feature>
<evidence type="ECO:0000313" key="3">
    <source>
        <dbReference type="Proteomes" id="UP000617340"/>
    </source>
</evidence>
<feature type="region of interest" description="Disordered" evidence="1">
    <location>
        <begin position="1"/>
        <end position="24"/>
    </location>
</feature>
<protein>
    <submittedName>
        <fullName evidence="2">Uncharacterized protein</fullName>
    </submittedName>
</protein>
<reference evidence="2" key="1">
    <citation type="journal article" date="2020" name="G3 (Bethesda)">
        <title>High-Quality Assemblies for Three Invasive Social Wasps from the &lt;i&gt;Vespula&lt;/i&gt; Genus.</title>
        <authorList>
            <person name="Harrop T.W.R."/>
            <person name="Guhlin J."/>
            <person name="McLaughlin G.M."/>
            <person name="Permina E."/>
            <person name="Stockwell P."/>
            <person name="Gilligan J."/>
            <person name="Le Lec M.F."/>
            <person name="Gruber M.A.M."/>
            <person name="Quinn O."/>
            <person name="Lovegrove M."/>
            <person name="Duncan E.J."/>
            <person name="Remnant E.J."/>
            <person name="Van Eeckhoven J."/>
            <person name="Graham B."/>
            <person name="Knapp R.A."/>
            <person name="Langford K.W."/>
            <person name="Kronenberg Z."/>
            <person name="Press M.O."/>
            <person name="Eacker S.M."/>
            <person name="Wilson-Rankin E.E."/>
            <person name="Purcell J."/>
            <person name="Lester P.J."/>
            <person name="Dearden P.K."/>
        </authorList>
    </citation>
    <scope>NUCLEOTIDE SEQUENCE</scope>
    <source>
        <strain evidence="2">Linc-1</strain>
    </source>
</reference>
<comment type="caution">
    <text evidence="2">The sequence shown here is derived from an EMBL/GenBank/DDBJ whole genome shotgun (WGS) entry which is preliminary data.</text>
</comment>
<evidence type="ECO:0000313" key="2">
    <source>
        <dbReference type="EMBL" id="KAF7414411.1"/>
    </source>
</evidence>
<gene>
    <name evidence="2" type="ORF">HZH68_002900</name>
</gene>
<organism evidence="2 3">
    <name type="scientific">Vespula germanica</name>
    <name type="common">German yellow jacket</name>
    <name type="synonym">Paravespula germanica</name>
    <dbReference type="NCBI Taxonomy" id="30212"/>
    <lineage>
        <taxon>Eukaryota</taxon>
        <taxon>Metazoa</taxon>
        <taxon>Ecdysozoa</taxon>
        <taxon>Arthropoda</taxon>
        <taxon>Hexapoda</taxon>
        <taxon>Insecta</taxon>
        <taxon>Pterygota</taxon>
        <taxon>Neoptera</taxon>
        <taxon>Endopterygota</taxon>
        <taxon>Hymenoptera</taxon>
        <taxon>Apocrita</taxon>
        <taxon>Aculeata</taxon>
        <taxon>Vespoidea</taxon>
        <taxon>Vespidae</taxon>
        <taxon>Vespinae</taxon>
        <taxon>Vespula</taxon>
    </lineage>
</organism>
<keyword evidence="3" id="KW-1185">Reference proteome</keyword>
<evidence type="ECO:0000256" key="1">
    <source>
        <dbReference type="SAM" id="MobiDB-lite"/>
    </source>
</evidence>
<dbReference type="EMBL" id="JACSDZ010000002">
    <property type="protein sequence ID" value="KAF7414411.1"/>
    <property type="molecule type" value="Genomic_DNA"/>
</dbReference>
<sequence length="84" mass="9250">MPPRVWRARPQHLAPGKPGHTSSALEELGYVGPRLLAPRTAVSSLLGPRRTEAGLRRAQDSQVTPARSPESRAMPCIIFWVPEE</sequence>